<dbReference type="Pfam" id="PF05284">
    <property type="entry name" value="DUF736"/>
    <property type="match status" value="1"/>
</dbReference>
<dbReference type="InterPro" id="IPR007948">
    <property type="entry name" value="DUF736"/>
</dbReference>
<feature type="region of interest" description="Disordered" evidence="1">
    <location>
        <begin position="194"/>
        <end position="214"/>
    </location>
</feature>
<evidence type="ECO:0008006" key="4">
    <source>
        <dbReference type="Google" id="ProtNLM"/>
    </source>
</evidence>
<dbReference type="Proteomes" id="UP000658305">
    <property type="component" value="Unassembled WGS sequence"/>
</dbReference>
<accession>A0ABQ3F6N5</accession>
<protein>
    <recommendedName>
        <fullName evidence="4">DUF736 domain-containing protein</fullName>
    </recommendedName>
</protein>
<dbReference type="EMBL" id="BMYI01000001">
    <property type="protein sequence ID" value="GHC10032.1"/>
    <property type="molecule type" value="Genomic_DNA"/>
</dbReference>
<gene>
    <name evidence="2" type="ORF">GCM10007291_03040</name>
</gene>
<keyword evidence="3" id="KW-1185">Reference proteome</keyword>
<evidence type="ECO:0000313" key="3">
    <source>
        <dbReference type="Proteomes" id="UP000658305"/>
    </source>
</evidence>
<organism evidence="2 3">
    <name type="scientific">Gemmobacter nanjingensis</name>
    <dbReference type="NCBI Taxonomy" id="488454"/>
    <lineage>
        <taxon>Bacteria</taxon>
        <taxon>Pseudomonadati</taxon>
        <taxon>Pseudomonadota</taxon>
        <taxon>Alphaproteobacteria</taxon>
        <taxon>Rhodobacterales</taxon>
        <taxon>Paracoccaceae</taxon>
        <taxon>Gemmobacter</taxon>
    </lineage>
</organism>
<comment type="caution">
    <text evidence="2">The sequence shown here is derived from an EMBL/GenBank/DDBJ whole genome shotgun (WGS) entry which is preliminary data.</text>
</comment>
<proteinExistence type="predicted"/>
<sequence>MATIGTFTKNENGAGFTGAVKTLTLNVKAKFTATEGDSERGPDFRIFAGATEFGAAWKKIARETQREYLSVKLDDTMWKVPGVLDWATMTHNPFVDVTKDTTTLYASDRDVFLFLVDDTHPIEAGRLPNGDPDLYFRGFYCWNSEVGSKTLGIASFYLRAVCMNRNPHHRPIRRRRDLRPAPCPLGVESPYPAGRPLYRAGAPAGRGRQRLRRP</sequence>
<feature type="compositionally biased region" description="Low complexity" evidence="1">
    <location>
        <begin position="194"/>
        <end position="206"/>
    </location>
</feature>
<name>A0ABQ3F6N5_9RHOB</name>
<evidence type="ECO:0000313" key="2">
    <source>
        <dbReference type="EMBL" id="GHC10032.1"/>
    </source>
</evidence>
<evidence type="ECO:0000256" key="1">
    <source>
        <dbReference type="SAM" id="MobiDB-lite"/>
    </source>
</evidence>
<reference evidence="3" key="1">
    <citation type="journal article" date="2019" name="Int. J. Syst. Evol. Microbiol.">
        <title>The Global Catalogue of Microorganisms (GCM) 10K type strain sequencing project: providing services to taxonomists for standard genome sequencing and annotation.</title>
        <authorList>
            <consortium name="The Broad Institute Genomics Platform"/>
            <consortium name="The Broad Institute Genome Sequencing Center for Infectious Disease"/>
            <person name="Wu L."/>
            <person name="Ma J."/>
        </authorList>
    </citation>
    <scope>NUCLEOTIDE SEQUENCE [LARGE SCALE GENOMIC DNA]</scope>
    <source>
        <strain evidence="3">KCTC 23298</strain>
    </source>
</reference>